<sequence>MAKVKVSVDVPIPPAEAWSHTANLAELDRWLTMHEAWRGEVPATLTPGTELVGVATVKGMRNRVTWKVQTADAPSKLVLKGSGKGGTKFTLGLLVAPKGAGSEVTVDLELGGAPLFGPIGSGVARAVKGDIEKSLEKFVALYG</sequence>
<comment type="caution">
    <text evidence="1">The sequence shown here is derived from an EMBL/GenBank/DDBJ whole genome shotgun (WGS) entry which is preliminary data.</text>
</comment>
<dbReference type="OrthoDB" id="3681637at2"/>
<gene>
    <name evidence="1" type="ORF">DFR74_10245</name>
</gene>
<proteinExistence type="predicted"/>
<dbReference type="AlphaFoldDB" id="A0A366DVT2"/>
<evidence type="ECO:0000313" key="2">
    <source>
        <dbReference type="Proteomes" id="UP000252586"/>
    </source>
</evidence>
<keyword evidence="2" id="KW-1185">Reference proteome</keyword>
<dbReference type="Gene3D" id="3.30.530.20">
    <property type="match status" value="1"/>
</dbReference>
<dbReference type="CDD" id="cd07812">
    <property type="entry name" value="SRPBCC"/>
    <property type="match status" value="1"/>
</dbReference>
<dbReference type="SUPFAM" id="SSF55961">
    <property type="entry name" value="Bet v1-like"/>
    <property type="match status" value="1"/>
</dbReference>
<evidence type="ECO:0000313" key="1">
    <source>
        <dbReference type="EMBL" id="RBO93629.1"/>
    </source>
</evidence>
<dbReference type="EMBL" id="QNRE01000002">
    <property type="protein sequence ID" value="RBO93629.1"/>
    <property type="molecule type" value="Genomic_DNA"/>
</dbReference>
<dbReference type="STRING" id="1210090.GCA_001613185_06995"/>
<protein>
    <submittedName>
        <fullName evidence="1">Carbon monoxide dehydrogenase subunit G</fullName>
    </submittedName>
</protein>
<reference evidence="1 2" key="1">
    <citation type="submission" date="2018-06" db="EMBL/GenBank/DDBJ databases">
        <title>Genomic Encyclopedia of Type Strains, Phase IV (KMG-IV): sequencing the most valuable type-strain genomes for metagenomic binning, comparative biology and taxonomic classification.</title>
        <authorList>
            <person name="Goeker M."/>
        </authorList>
    </citation>
    <scope>NUCLEOTIDE SEQUENCE [LARGE SCALE GENOMIC DNA]</scope>
    <source>
        <strain evidence="1 2">DSM 44599</strain>
    </source>
</reference>
<name>A0A366DVT2_9NOCA</name>
<dbReference type="Proteomes" id="UP000252586">
    <property type="component" value="Unassembled WGS sequence"/>
</dbReference>
<accession>A0A366DVT2</accession>
<dbReference type="Pfam" id="PF10604">
    <property type="entry name" value="Polyketide_cyc2"/>
    <property type="match status" value="1"/>
</dbReference>
<dbReference type="InterPro" id="IPR023393">
    <property type="entry name" value="START-like_dom_sf"/>
</dbReference>
<dbReference type="InterPro" id="IPR019587">
    <property type="entry name" value="Polyketide_cyclase/dehydratase"/>
</dbReference>
<dbReference type="RefSeq" id="WP_067514625.1">
    <property type="nucleotide sequence ID" value="NZ_CP107943.1"/>
</dbReference>
<organism evidence="1 2">
    <name type="scientific">Nocardia puris</name>
    <dbReference type="NCBI Taxonomy" id="208602"/>
    <lineage>
        <taxon>Bacteria</taxon>
        <taxon>Bacillati</taxon>
        <taxon>Actinomycetota</taxon>
        <taxon>Actinomycetes</taxon>
        <taxon>Mycobacteriales</taxon>
        <taxon>Nocardiaceae</taxon>
        <taxon>Nocardia</taxon>
    </lineage>
</organism>